<evidence type="ECO:0000313" key="13">
    <source>
        <dbReference type="Proteomes" id="UP000239907"/>
    </source>
</evidence>
<dbReference type="InterPro" id="IPR050151">
    <property type="entry name" value="Class-I_Pyr_Nuc-Dis_Oxidored"/>
</dbReference>
<evidence type="ECO:0000259" key="11">
    <source>
        <dbReference type="Pfam" id="PF07992"/>
    </source>
</evidence>
<dbReference type="Gene3D" id="3.50.50.60">
    <property type="entry name" value="FAD/NAD(P)-binding domain"/>
    <property type="match status" value="2"/>
</dbReference>
<evidence type="ECO:0000256" key="7">
    <source>
        <dbReference type="PIRSR" id="PIRSR000350-2"/>
    </source>
</evidence>
<organism evidence="12 13">
    <name type="scientific">Rubritalea profundi</name>
    <dbReference type="NCBI Taxonomy" id="1658618"/>
    <lineage>
        <taxon>Bacteria</taxon>
        <taxon>Pseudomonadati</taxon>
        <taxon>Verrucomicrobiota</taxon>
        <taxon>Verrucomicrobiia</taxon>
        <taxon>Verrucomicrobiales</taxon>
        <taxon>Rubritaleaceae</taxon>
        <taxon>Rubritalea</taxon>
    </lineage>
</organism>
<evidence type="ECO:0000256" key="4">
    <source>
        <dbReference type="ARBA" id="ARBA00022827"/>
    </source>
</evidence>
<evidence type="ECO:0000256" key="5">
    <source>
        <dbReference type="ARBA" id="ARBA00023027"/>
    </source>
</evidence>
<keyword evidence="5 8" id="KW-0520">NAD</keyword>
<evidence type="ECO:0000313" key="12">
    <source>
        <dbReference type="EMBL" id="PQJ29180.1"/>
    </source>
</evidence>
<dbReference type="InterPro" id="IPR001100">
    <property type="entry name" value="Pyr_nuc-diS_OxRdtase"/>
</dbReference>
<dbReference type="InterPro" id="IPR023753">
    <property type="entry name" value="FAD/NAD-binding_dom"/>
</dbReference>
<dbReference type="Pfam" id="PF02852">
    <property type="entry name" value="Pyr_redox_dim"/>
    <property type="match status" value="1"/>
</dbReference>
<dbReference type="GO" id="GO:0004148">
    <property type="term" value="F:dihydrolipoyl dehydrogenase (NADH) activity"/>
    <property type="evidence" value="ECO:0007669"/>
    <property type="project" value="TreeGrafter"/>
</dbReference>
<dbReference type="PANTHER" id="PTHR22912">
    <property type="entry name" value="DISULFIDE OXIDOREDUCTASE"/>
    <property type="match status" value="1"/>
</dbReference>
<proteinExistence type="inferred from homology"/>
<accession>A0A2S7U3N1</accession>
<evidence type="ECO:0000256" key="1">
    <source>
        <dbReference type="ARBA" id="ARBA00007532"/>
    </source>
</evidence>
<dbReference type="GO" id="GO:0050660">
    <property type="term" value="F:flavin adenine dinucleotide binding"/>
    <property type="evidence" value="ECO:0007669"/>
    <property type="project" value="TreeGrafter"/>
</dbReference>
<dbReference type="SUPFAM" id="SSF51905">
    <property type="entry name" value="FAD/NAD(P)-binding domain"/>
    <property type="match status" value="1"/>
</dbReference>
<dbReference type="GO" id="GO:0006103">
    <property type="term" value="P:2-oxoglutarate metabolic process"/>
    <property type="evidence" value="ECO:0007669"/>
    <property type="project" value="TreeGrafter"/>
</dbReference>
<dbReference type="SUPFAM" id="SSF55424">
    <property type="entry name" value="FAD/NAD-linked reductases, dimerisation (C-terminal) domain"/>
    <property type="match status" value="1"/>
</dbReference>
<feature type="binding site" evidence="8">
    <location>
        <begin position="176"/>
        <end position="183"/>
    </location>
    <ligand>
        <name>NAD(+)</name>
        <dbReference type="ChEBI" id="CHEBI:57540"/>
    </ligand>
</feature>
<protein>
    <recommendedName>
        <fullName evidence="2">Dihydrolipoyl dehydrogenase</fullName>
    </recommendedName>
    <alternativeName>
        <fullName evidence="6">Dihydrolipoamide dehydrogenase</fullName>
    </alternativeName>
</protein>
<dbReference type="PIRSF" id="PIRSF000350">
    <property type="entry name" value="Mercury_reductase_MerA"/>
    <property type="match status" value="1"/>
</dbReference>
<evidence type="ECO:0000256" key="2">
    <source>
        <dbReference type="ARBA" id="ARBA00016961"/>
    </source>
</evidence>
<evidence type="ECO:0000256" key="3">
    <source>
        <dbReference type="ARBA" id="ARBA00022630"/>
    </source>
</evidence>
<dbReference type="PRINTS" id="PR00368">
    <property type="entry name" value="FADPNR"/>
</dbReference>
<evidence type="ECO:0000256" key="8">
    <source>
        <dbReference type="PIRSR" id="PIRSR000350-3"/>
    </source>
</evidence>
<gene>
    <name evidence="12" type="ORF">BSZ32_12220</name>
</gene>
<dbReference type="InterPro" id="IPR016156">
    <property type="entry name" value="FAD/NAD-linked_Rdtase_dimer_sf"/>
</dbReference>
<dbReference type="InterPro" id="IPR004099">
    <property type="entry name" value="Pyr_nucl-diS_OxRdtase_dimer"/>
</dbReference>
<dbReference type="EMBL" id="MQWA01000001">
    <property type="protein sequence ID" value="PQJ29180.1"/>
    <property type="molecule type" value="Genomic_DNA"/>
</dbReference>
<feature type="domain" description="FAD/NAD(P)-binding" evidence="11">
    <location>
        <begin position="4"/>
        <end position="318"/>
    </location>
</feature>
<keyword evidence="4 8" id="KW-0274">FAD</keyword>
<feature type="domain" description="Pyridine nucleotide-disulphide oxidoreductase dimerisation" evidence="10">
    <location>
        <begin position="342"/>
        <end position="450"/>
    </location>
</feature>
<dbReference type="PRINTS" id="PR00411">
    <property type="entry name" value="PNDRDTASEI"/>
</dbReference>
<feature type="binding site" evidence="8">
    <location>
        <position position="49"/>
    </location>
    <ligand>
        <name>FAD</name>
        <dbReference type="ChEBI" id="CHEBI:57692"/>
    </ligand>
</feature>
<dbReference type="Gene3D" id="3.30.390.30">
    <property type="match status" value="1"/>
</dbReference>
<keyword evidence="13" id="KW-1185">Reference proteome</keyword>
<comment type="similarity">
    <text evidence="1">Belongs to the class-I pyridine nucleotide-disulfide oxidoreductase family.</text>
</comment>
<feature type="binding site" evidence="8">
    <location>
        <position position="266"/>
    </location>
    <ligand>
        <name>NAD(+)</name>
        <dbReference type="ChEBI" id="CHEBI:57540"/>
    </ligand>
</feature>
<evidence type="ECO:0000256" key="6">
    <source>
        <dbReference type="ARBA" id="ARBA00031281"/>
    </source>
</evidence>
<dbReference type="PANTHER" id="PTHR22912:SF217">
    <property type="entry name" value="DIHYDROLIPOYL DEHYDROGENASE"/>
    <property type="match status" value="1"/>
</dbReference>
<keyword evidence="3" id="KW-0285">Flavoprotein</keyword>
<dbReference type="RefSeq" id="WP_105043672.1">
    <property type="nucleotide sequence ID" value="NZ_MQWA01000001.1"/>
</dbReference>
<evidence type="ECO:0000256" key="9">
    <source>
        <dbReference type="PIRSR" id="PIRSR000350-4"/>
    </source>
</evidence>
<keyword evidence="8" id="KW-0547">Nucleotide-binding</keyword>
<comment type="caution">
    <text evidence="12">The sequence shown here is derived from an EMBL/GenBank/DDBJ whole genome shotgun (WGS) entry which is preliminary data.</text>
</comment>
<feature type="binding site" evidence="8">
    <location>
        <position position="307"/>
    </location>
    <ligand>
        <name>FAD</name>
        <dbReference type="ChEBI" id="CHEBI:57692"/>
    </ligand>
</feature>
<sequence>MEKFDLIIIGGGRASGLAIAAAQEGKKVALIERNTLGGTCPNRGCVPSKLLIGYAEAARRVREASRHHIDATINGIDRQKMFDEVAEWISGVDPRYESRLPANITLYRGTGSFLSNNEVLISGKDGEEVAQITSETIVIATGTRPRPAPYSEYPVWTSDNICPLKNTPPASLTIIGGGFIGCELGAFFSAIGTETSIHVRGKTLLPRIDPELAPIFQEQFEHHTPVYYESSLSDLTYDGEMFTCTFSHPDGSNHQHVSERILFATGRVANSDTLRLENTDIETDDRGFIKTDDHLRSTVPGIYAAGDIAGNYILQHTASYDIHYLRQSILKGSTEALDYGAVPHAIFTEPEVASVGFTEKELQDKGINYVSTLRDWKSSARAMASKLDYPRTKLLISPDTYAVLGCHLIGPDSSTLIHQILMLMHLKNDIRELPKMIHIHPALPELFLDAAIDVIKKAKFT</sequence>
<comment type="cofactor">
    <cofactor evidence="8">
        <name>FAD</name>
        <dbReference type="ChEBI" id="CHEBI:57692"/>
    </cofactor>
    <text evidence="8">Binds 1 FAD per subunit.</text>
</comment>
<dbReference type="InterPro" id="IPR036188">
    <property type="entry name" value="FAD/NAD-bd_sf"/>
</dbReference>
<dbReference type="Proteomes" id="UP000239907">
    <property type="component" value="Unassembled WGS sequence"/>
</dbReference>
<evidence type="ECO:0000259" key="10">
    <source>
        <dbReference type="Pfam" id="PF02852"/>
    </source>
</evidence>
<dbReference type="Pfam" id="PF07992">
    <property type="entry name" value="Pyr_redox_2"/>
    <property type="match status" value="1"/>
</dbReference>
<reference evidence="12 13" key="1">
    <citation type="submission" date="2016-12" db="EMBL/GenBank/DDBJ databases">
        <title>Study of bacterial adaptation to deep sea.</title>
        <authorList>
            <person name="Song J."/>
            <person name="Yoshizawa S."/>
            <person name="Kogure K."/>
        </authorList>
    </citation>
    <scope>NUCLEOTIDE SEQUENCE [LARGE SCALE GENOMIC DNA]</scope>
    <source>
        <strain evidence="12 13">SAORIC-165</strain>
    </source>
</reference>
<name>A0A2S7U3N1_9BACT</name>
<feature type="active site" description="Proton acceptor" evidence="7">
    <location>
        <position position="440"/>
    </location>
</feature>
<feature type="disulfide bond" description="Redox-active" evidence="9">
    <location>
        <begin position="40"/>
        <end position="45"/>
    </location>
</feature>
<dbReference type="OrthoDB" id="9800167at2"/>
<feature type="binding site" evidence="8">
    <location>
        <position position="111"/>
    </location>
    <ligand>
        <name>FAD</name>
        <dbReference type="ChEBI" id="CHEBI:57692"/>
    </ligand>
</feature>
<dbReference type="AlphaFoldDB" id="A0A2S7U3N1"/>